<reference evidence="3 4" key="1">
    <citation type="journal article" date="2012" name="J. Bacteriol.">
        <title>Genome sequence of the bacterium Streptomyces davawensis JCM 4913 and heterologous production of the unique antibiotic roseoflavin.</title>
        <authorList>
            <person name="Jankowitsch F."/>
            <person name="Schwarz J."/>
            <person name="Ruckert C."/>
            <person name="Gust B."/>
            <person name="Szczepanowski R."/>
            <person name="Blom J."/>
            <person name="Pelzer S."/>
            <person name="Kalinowski J."/>
            <person name="Mack M."/>
        </authorList>
    </citation>
    <scope>NUCLEOTIDE SEQUENCE [LARGE SCALE GENOMIC DNA]</scope>
    <source>
        <strain evidence="4">DSM 101723 / JCM 4913 / KCC S-0913 / 768</strain>
    </source>
</reference>
<organism evidence="3 4">
    <name type="scientific">Streptomyces davaonensis (strain DSM 101723 / JCM 4913 / KCC S-0913 / 768)</name>
    <dbReference type="NCBI Taxonomy" id="1214101"/>
    <lineage>
        <taxon>Bacteria</taxon>
        <taxon>Bacillati</taxon>
        <taxon>Actinomycetota</taxon>
        <taxon>Actinomycetes</taxon>
        <taxon>Kitasatosporales</taxon>
        <taxon>Streptomycetaceae</taxon>
        <taxon>Streptomyces</taxon>
    </lineage>
</organism>
<dbReference type="Pfam" id="PF01610">
    <property type="entry name" value="DDE_Tnp_ISL3"/>
    <property type="match status" value="1"/>
</dbReference>
<name>K4QVQ4_STRDJ</name>
<dbReference type="HOGENOM" id="CLU_029608_1_0_11"/>
<keyword evidence="4" id="KW-1185">Reference proteome</keyword>
<accession>K4QVQ4</accession>
<dbReference type="PATRIC" id="fig|1214101.3.peg.78"/>
<dbReference type="InterPro" id="IPR002560">
    <property type="entry name" value="Transposase_DDE"/>
</dbReference>
<feature type="compositionally biased region" description="Polar residues" evidence="1">
    <location>
        <begin position="42"/>
        <end position="56"/>
    </location>
</feature>
<feature type="region of interest" description="Disordered" evidence="1">
    <location>
        <begin position="37"/>
        <end position="72"/>
    </location>
</feature>
<dbReference type="STRING" id="1214101.BN159_0080"/>
<dbReference type="KEGG" id="sdv:BN159_0080"/>
<gene>
    <name evidence="3" type="ORF">BN159_0080</name>
</gene>
<dbReference type="EMBL" id="HE971709">
    <property type="protein sequence ID" value="CCK24459.1"/>
    <property type="molecule type" value="Genomic_DNA"/>
</dbReference>
<evidence type="ECO:0000256" key="1">
    <source>
        <dbReference type="SAM" id="MobiDB-lite"/>
    </source>
</evidence>
<dbReference type="RefSeq" id="WP_015654864.1">
    <property type="nucleotide sequence ID" value="NC_020504.1"/>
</dbReference>
<evidence type="ECO:0000259" key="2">
    <source>
        <dbReference type="PROSITE" id="PS50531"/>
    </source>
</evidence>
<dbReference type="AlphaFoldDB" id="K4QVQ4"/>
<protein>
    <submittedName>
        <fullName evidence="3">Transposase IS204/IS1001/IS1096/IS1165 family protein</fullName>
    </submittedName>
</protein>
<feature type="compositionally biased region" description="Basic and acidic residues" evidence="1">
    <location>
        <begin position="63"/>
        <end position="72"/>
    </location>
</feature>
<evidence type="ECO:0000313" key="4">
    <source>
        <dbReference type="Proteomes" id="UP000008043"/>
    </source>
</evidence>
<evidence type="ECO:0000313" key="3">
    <source>
        <dbReference type="EMBL" id="CCK24459.1"/>
    </source>
</evidence>
<dbReference type="PROSITE" id="PS50531">
    <property type="entry name" value="HTH_IS21"/>
    <property type="match status" value="1"/>
</dbReference>
<dbReference type="InterPro" id="IPR047951">
    <property type="entry name" value="Transpos_ISL3"/>
</dbReference>
<proteinExistence type="predicted"/>
<dbReference type="InterPro" id="IPR017894">
    <property type="entry name" value="HTH_IS21_transposase_type"/>
</dbReference>
<dbReference type="eggNOG" id="COG4584">
    <property type="taxonomic scope" value="Bacteria"/>
</dbReference>
<dbReference type="PANTHER" id="PTHR33498:SF1">
    <property type="entry name" value="TRANSPOSASE FOR INSERTION SEQUENCE ELEMENT IS1557"/>
    <property type="match status" value="1"/>
</dbReference>
<dbReference type="OrthoDB" id="3238779at2"/>
<feature type="domain" description="HTH IS21-type" evidence="2">
    <location>
        <begin position="77"/>
        <end position="141"/>
    </location>
</feature>
<dbReference type="PANTHER" id="PTHR33498">
    <property type="entry name" value="TRANSPOSASE FOR INSERTION SEQUENCE ELEMENT IS1557"/>
    <property type="match status" value="1"/>
</dbReference>
<dbReference type="Proteomes" id="UP000008043">
    <property type="component" value="Chromosome"/>
</dbReference>
<sequence length="317" mass="35786">MGKGLAQQAPRRRPTSTIWKNLAEAVEKTVVQHRALLREQGETSPVRTNTPVNTTELAPRPSGEPRHSGRLSDRVREQHAAVHALLDDGLGMRPIARRLGLARNTVRRLARAATADELLVGQWTGRSSILDPYKPYLHQRWAEGCTVARRLFEELRERGYPGGESVVKRYVQQLREAFSHHDPPRKAPSVRDVTSWITRRPDRLDDDQAQRLKTILARCPELDRTAEHVRSFAELMNNRQGQQLAQWIERVQADDLPALHVFVTGLGQDLAAVVAGLSLPYSSGAVEGHNNKIKMIKRQMFGRANFDLLRKRVLLAA</sequence>